<feature type="region of interest" description="Disordered" evidence="1">
    <location>
        <begin position="1"/>
        <end position="23"/>
    </location>
</feature>
<dbReference type="Pfam" id="PF09792">
    <property type="entry name" value="But2"/>
    <property type="match status" value="1"/>
</dbReference>
<organism evidence="4 5">
    <name type="scientific">Marasmius crinis-equi</name>
    <dbReference type="NCBI Taxonomy" id="585013"/>
    <lineage>
        <taxon>Eukaryota</taxon>
        <taxon>Fungi</taxon>
        <taxon>Dikarya</taxon>
        <taxon>Basidiomycota</taxon>
        <taxon>Agaricomycotina</taxon>
        <taxon>Agaricomycetes</taxon>
        <taxon>Agaricomycetidae</taxon>
        <taxon>Agaricales</taxon>
        <taxon>Marasmiineae</taxon>
        <taxon>Marasmiaceae</taxon>
        <taxon>Marasmius</taxon>
    </lineage>
</organism>
<reference evidence="4 5" key="1">
    <citation type="submission" date="2024-02" db="EMBL/GenBank/DDBJ databases">
        <title>A draft genome for the cacao thread blight pathogen Marasmius crinis-equi.</title>
        <authorList>
            <person name="Cohen S.P."/>
            <person name="Baruah I.K."/>
            <person name="Amoako-Attah I."/>
            <person name="Bukari Y."/>
            <person name="Meinhardt L.W."/>
            <person name="Bailey B.A."/>
        </authorList>
    </citation>
    <scope>NUCLEOTIDE SEQUENCE [LARGE SCALE GENOMIC DNA]</scope>
    <source>
        <strain evidence="4 5">GH-76</strain>
    </source>
</reference>
<evidence type="ECO:0000256" key="2">
    <source>
        <dbReference type="SAM" id="Phobius"/>
    </source>
</evidence>
<gene>
    <name evidence="4" type="ORF">V5O48_003339</name>
</gene>
<keyword evidence="5" id="KW-1185">Reference proteome</keyword>
<name>A0ABR3FTJ0_9AGAR</name>
<keyword evidence="2" id="KW-1133">Transmembrane helix</keyword>
<feature type="transmembrane region" description="Helical" evidence="2">
    <location>
        <begin position="46"/>
        <end position="67"/>
    </location>
</feature>
<evidence type="ECO:0000313" key="5">
    <source>
        <dbReference type="Proteomes" id="UP001465976"/>
    </source>
</evidence>
<feature type="compositionally biased region" description="Polar residues" evidence="1">
    <location>
        <begin position="1"/>
        <end position="15"/>
    </location>
</feature>
<evidence type="ECO:0000313" key="4">
    <source>
        <dbReference type="EMBL" id="KAL0578639.1"/>
    </source>
</evidence>
<proteinExistence type="predicted"/>
<sequence length="296" mass="33918">MFTQYTPLVSSTPSDDSLEGEEHSTKYTASGHHLCSRCERSAHSSLSFWAILVSLLSICINCAIFLASSNLPACVDPMKSVTNENIHLLRRPSPFIALDNITRPVPPVYREFVNFPQVIQQVDARQPQFVYDDDPLRYMSNRGLVSPEQRRVQVTRSVSTVFQFRAVDYGMEKCELHIRFPLNSTTNTTSRPFIVSLHRLDSTLPLNTRTLSFETKPRVSSTLTELRITPGMEDEVDWWQQFNCKWDQLFTFELACYDPGRLGNNGDPDGCWLEWWQEREGKDPSPAVYIKQISTV</sequence>
<protein>
    <recommendedName>
        <fullName evidence="3">Ubiquitin 3 binding protein But2 C-terminal domain-containing protein</fullName>
    </recommendedName>
</protein>
<dbReference type="InterPro" id="IPR018620">
    <property type="entry name" value="Ubiquitin3-bd_protein_But2_C"/>
</dbReference>
<dbReference type="EMBL" id="JBAHYK010000090">
    <property type="protein sequence ID" value="KAL0578639.1"/>
    <property type="molecule type" value="Genomic_DNA"/>
</dbReference>
<dbReference type="Proteomes" id="UP001465976">
    <property type="component" value="Unassembled WGS sequence"/>
</dbReference>
<evidence type="ECO:0000256" key="1">
    <source>
        <dbReference type="SAM" id="MobiDB-lite"/>
    </source>
</evidence>
<keyword evidence="2" id="KW-0472">Membrane</keyword>
<accession>A0ABR3FTJ0</accession>
<evidence type="ECO:0000259" key="3">
    <source>
        <dbReference type="Pfam" id="PF09792"/>
    </source>
</evidence>
<keyword evidence="2" id="KW-0812">Transmembrane</keyword>
<comment type="caution">
    <text evidence="4">The sequence shown here is derived from an EMBL/GenBank/DDBJ whole genome shotgun (WGS) entry which is preliminary data.</text>
</comment>
<feature type="domain" description="Ubiquitin 3 binding protein But2 C-terminal" evidence="3">
    <location>
        <begin position="147"/>
        <end position="255"/>
    </location>
</feature>